<accession>A0A7Y9JWQ1</accession>
<evidence type="ECO:0000313" key="3">
    <source>
        <dbReference type="Proteomes" id="UP000577956"/>
    </source>
</evidence>
<evidence type="ECO:0000256" key="1">
    <source>
        <dbReference type="SAM" id="MobiDB-lite"/>
    </source>
</evidence>
<dbReference type="GO" id="GO:0003677">
    <property type="term" value="F:DNA binding"/>
    <property type="evidence" value="ECO:0007669"/>
    <property type="project" value="InterPro"/>
</dbReference>
<name>A0A7Y9JWQ1_9CELL</name>
<gene>
    <name evidence="2" type="ORF">BKA21_000346</name>
</gene>
<organism evidence="2 3">
    <name type="scientific">Cellulomonas oligotrophica</name>
    <dbReference type="NCBI Taxonomy" id="931536"/>
    <lineage>
        <taxon>Bacteria</taxon>
        <taxon>Bacillati</taxon>
        <taxon>Actinomycetota</taxon>
        <taxon>Actinomycetes</taxon>
        <taxon>Micrococcales</taxon>
        <taxon>Cellulomonadaceae</taxon>
        <taxon>Cellulomonas</taxon>
    </lineage>
</organism>
<dbReference type="Proteomes" id="UP000577956">
    <property type="component" value="Unassembled WGS sequence"/>
</dbReference>
<feature type="compositionally biased region" description="Basic and acidic residues" evidence="1">
    <location>
        <begin position="264"/>
        <end position="275"/>
    </location>
</feature>
<protein>
    <submittedName>
        <fullName evidence="2">Integrase</fullName>
    </submittedName>
</protein>
<feature type="region of interest" description="Disordered" evidence="1">
    <location>
        <begin position="263"/>
        <end position="297"/>
    </location>
</feature>
<reference evidence="2 3" key="1">
    <citation type="submission" date="2020-07" db="EMBL/GenBank/DDBJ databases">
        <title>Sequencing the genomes of 1000 actinobacteria strains.</title>
        <authorList>
            <person name="Klenk H.-P."/>
        </authorList>
    </citation>
    <scope>NUCLEOTIDE SEQUENCE [LARGE SCALE GENOMIC DNA]</scope>
    <source>
        <strain evidence="2 3">DSM 24482</strain>
    </source>
</reference>
<dbReference type="EMBL" id="JACCBK010000001">
    <property type="protein sequence ID" value="NYD84797.1"/>
    <property type="molecule type" value="Genomic_DNA"/>
</dbReference>
<proteinExistence type="predicted"/>
<evidence type="ECO:0000313" key="2">
    <source>
        <dbReference type="EMBL" id="NYD84797.1"/>
    </source>
</evidence>
<dbReference type="RefSeq" id="WP_140458908.1">
    <property type="nucleotide sequence ID" value="NZ_BAABFI010000003.1"/>
</dbReference>
<sequence length="297" mass="31734">MHPSRPADVVVEQFLSSLDAAASTVRQRRWAAADLLAYTRGRSLHRPTLVEALAPQNVADWLAHHDEQGTSLPGRRARAATARALEAYARERALLPADAGEQRVPLPAPVPVEVHVRRARRLLAVTTGSAPYAVHHQIWSRFTAHVHVLAATGATDAQLTGVRVKDLDLAAGVVRVAGVRHELPDVSRHVVERWLEVRTQVVRTLEGSDPLACWLRVHPGHDRRTGALAPAGLPISARGLRHSFTTVVGVLGATVPGVGGVQSRDVRALGRDPDGALRPSPTTSLPTDAGGEPPGPS</sequence>
<comment type="caution">
    <text evidence="2">The sequence shown here is derived from an EMBL/GenBank/DDBJ whole genome shotgun (WGS) entry which is preliminary data.</text>
</comment>
<dbReference type="SUPFAM" id="SSF56349">
    <property type="entry name" value="DNA breaking-rejoining enzymes"/>
    <property type="match status" value="1"/>
</dbReference>
<dbReference type="InterPro" id="IPR011010">
    <property type="entry name" value="DNA_brk_join_enz"/>
</dbReference>
<dbReference type="AlphaFoldDB" id="A0A7Y9JWQ1"/>